<comment type="subcellular location">
    <subcellularLocation>
        <location evidence="2">Cell membrane</location>
        <topology evidence="2">Lipid-anchor</topology>
        <topology evidence="2">GPI-anchor</topology>
    </subcellularLocation>
</comment>
<evidence type="ECO:0000256" key="6">
    <source>
        <dbReference type="ARBA" id="ARBA00022553"/>
    </source>
</evidence>
<comment type="catalytic activity">
    <reaction evidence="21">
        <text>1-dodecanoyl-sn-glycero-3-phosphocholine + H2O = 1-dodecanoyl-sn-glycerol + phosphocholine + H(+)</text>
        <dbReference type="Rhea" id="RHEA:41127"/>
        <dbReference type="ChEBI" id="CHEBI:15377"/>
        <dbReference type="ChEBI" id="CHEBI:15378"/>
        <dbReference type="ChEBI" id="CHEBI:74966"/>
        <dbReference type="ChEBI" id="CHEBI:75529"/>
        <dbReference type="ChEBI" id="CHEBI:295975"/>
    </reaction>
    <physiologicalReaction direction="left-to-right" evidence="21">
        <dbReference type="Rhea" id="RHEA:41128"/>
    </physiologicalReaction>
</comment>
<accession>A0AA88XM84</accession>
<evidence type="ECO:0000256" key="24">
    <source>
        <dbReference type="ARBA" id="ARBA00047494"/>
    </source>
</evidence>
<evidence type="ECO:0000256" key="9">
    <source>
        <dbReference type="ARBA" id="ARBA00022729"/>
    </source>
</evidence>
<evidence type="ECO:0000256" key="30">
    <source>
        <dbReference type="ARBA" id="ARBA00049092"/>
    </source>
</evidence>
<keyword evidence="10" id="KW-0378">Hydrolase</keyword>
<dbReference type="CDD" id="cd16018">
    <property type="entry name" value="Enpp"/>
    <property type="match status" value="1"/>
</dbReference>
<evidence type="ECO:0000256" key="5">
    <source>
        <dbReference type="ARBA" id="ARBA00022475"/>
    </source>
</evidence>
<sequence>MEILKKITILICAINILGNEVQSSKLLLILMDGFRWDYIDLPDVPLPGFQQMFREGVRAKYMVSDFPTTSYPNYYSIMTGLHCENHGFVGNYMYDVATGKEFLIGGNQDMSLPIWWDDGEPLWVTAEKQDKSSYLYYWSGCEVTIRGVNPTYCKAWTVPTYSADLTTALSEGLQLFKNNSADLVGIYLQSVDRYGHMYGAASDKVKDSLRAVDIVMHDMLSNLSSIGLRDKVNIMIFSDHGMVNRTRVVNLTSHLDPDDCVEILPEMNTIGIWPKPGKTDKSKNPEIDQYVSGPMIGMHGFDTSNEEMRAFFAASGPAFKKNVVHRPIRNVELYQIMCHILGIKPAPNNGTWSNVKDMLNLGVSSATKSNIDVSVMTSFSVVIFFQCILFFQF</sequence>
<comment type="catalytic activity">
    <reaction evidence="28">
        <text>sphing-4-enine-phosphocholine + H2O = sphing-4-enine + phosphocholine + H(+)</text>
        <dbReference type="Rhea" id="RHEA:41095"/>
        <dbReference type="ChEBI" id="CHEBI:15377"/>
        <dbReference type="ChEBI" id="CHEBI:15378"/>
        <dbReference type="ChEBI" id="CHEBI:57756"/>
        <dbReference type="ChEBI" id="CHEBI:58906"/>
        <dbReference type="ChEBI" id="CHEBI:295975"/>
    </reaction>
    <physiologicalReaction direction="left-to-right" evidence="28">
        <dbReference type="Rhea" id="RHEA:41096"/>
    </physiologicalReaction>
</comment>
<evidence type="ECO:0000256" key="4">
    <source>
        <dbReference type="ARBA" id="ARBA00012318"/>
    </source>
</evidence>
<comment type="catalytic activity">
    <reaction evidence="22">
        <text>1-(9Z-octadecenoyl)-sn-glycero-3-phosphocholine + H2O = 1-(9Z-octadecenoyl)-sn-glycerol + phosphocholine + H(+)</text>
        <dbReference type="Rhea" id="RHEA:41091"/>
        <dbReference type="ChEBI" id="CHEBI:15377"/>
        <dbReference type="ChEBI" id="CHEBI:15378"/>
        <dbReference type="ChEBI" id="CHEBI:28610"/>
        <dbReference type="ChEBI" id="CHEBI:75757"/>
        <dbReference type="ChEBI" id="CHEBI:295975"/>
    </reaction>
    <physiologicalReaction direction="left-to-right" evidence="22">
        <dbReference type="Rhea" id="RHEA:41092"/>
    </physiologicalReaction>
</comment>
<dbReference type="Proteomes" id="UP001186944">
    <property type="component" value="Unassembled WGS sequence"/>
</dbReference>
<keyword evidence="9" id="KW-0732">Signal</keyword>
<keyword evidence="13" id="KW-0443">Lipid metabolism</keyword>
<evidence type="ECO:0000256" key="31">
    <source>
        <dbReference type="ARBA" id="ARBA00049320"/>
    </source>
</evidence>
<keyword evidence="14" id="KW-0472">Membrane</keyword>
<comment type="caution">
    <text evidence="32">The sequence shown here is derived from an EMBL/GenBank/DDBJ whole genome shotgun (WGS) entry which is preliminary data.</text>
</comment>
<evidence type="ECO:0000256" key="1">
    <source>
        <dbReference type="ARBA" id="ARBA00001947"/>
    </source>
</evidence>
<comment type="catalytic activity">
    <reaction evidence="30">
        <text>1-(9Z,12Z)-octadecadienoyl-sn-glycero-3-phosphocholine + H2O = 1-(9Z,12Z-octadecadienoyl)-sn-glycerol + phosphocholine + H(+)</text>
        <dbReference type="Rhea" id="RHEA:41115"/>
        <dbReference type="ChEBI" id="CHEBI:15377"/>
        <dbReference type="ChEBI" id="CHEBI:15378"/>
        <dbReference type="ChEBI" id="CHEBI:28733"/>
        <dbReference type="ChEBI" id="CHEBI:75561"/>
        <dbReference type="ChEBI" id="CHEBI:295975"/>
    </reaction>
    <physiologicalReaction direction="left-to-right" evidence="30">
        <dbReference type="Rhea" id="RHEA:41116"/>
    </physiologicalReaction>
</comment>
<evidence type="ECO:0000256" key="27">
    <source>
        <dbReference type="ARBA" id="ARBA00048209"/>
    </source>
</evidence>
<organism evidence="32 33">
    <name type="scientific">Pinctada imbricata</name>
    <name type="common">Atlantic pearl-oyster</name>
    <name type="synonym">Pinctada martensii</name>
    <dbReference type="NCBI Taxonomy" id="66713"/>
    <lineage>
        <taxon>Eukaryota</taxon>
        <taxon>Metazoa</taxon>
        <taxon>Spiralia</taxon>
        <taxon>Lophotrochozoa</taxon>
        <taxon>Mollusca</taxon>
        <taxon>Bivalvia</taxon>
        <taxon>Autobranchia</taxon>
        <taxon>Pteriomorphia</taxon>
        <taxon>Pterioida</taxon>
        <taxon>Pterioidea</taxon>
        <taxon>Pteriidae</taxon>
        <taxon>Pinctada</taxon>
    </lineage>
</organism>
<evidence type="ECO:0000256" key="8">
    <source>
        <dbReference type="ARBA" id="ARBA00022723"/>
    </source>
</evidence>
<keyword evidence="15" id="KW-1015">Disulfide bond</keyword>
<comment type="catalytic activity">
    <reaction evidence="31">
        <text>1-(5Z,8Z,11Z,14Z-eicosatetraenoyl)-sn-glycero-3-phosphocholine + H2O = 1-(5Z,8Z,11Z,14Z-eicosatetraenoyl)-sn-glycerol + phosphocholine + H(+)</text>
        <dbReference type="Rhea" id="RHEA:41003"/>
        <dbReference type="ChEBI" id="CHEBI:15377"/>
        <dbReference type="ChEBI" id="CHEBI:15378"/>
        <dbReference type="ChEBI" id="CHEBI:34071"/>
        <dbReference type="ChEBI" id="CHEBI:74344"/>
        <dbReference type="ChEBI" id="CHEBI:295975"/>
    </reaction>
    <physiologicalReaction direction="left-to-right" evidence="31">
        <dbReference type="Rhea" id="RHEA:41004"/>
    </physiologicalReaction>
</comment>
<keyword evidence="11" id="KW-0862">Zinc</keyword>
<evidence type="ECO:0000256" key="14">
    <source>
        <dbReference type="ARBA" id="ARBA00023136"/>
    </source>
</evidence>
<proteinExistence type="inferred from homology"/>
<reference evidence="32" key="1">
    <citation type="submission" date="2019-08" db="EMBL/GenBank/DDBJ databases">
        <title>The improved chromosome-level genome for the pearl oyster Pinctada fucata martensii using PacBio sequencing and Hi-C.</title>
        <authorList>
            <person name="Zheng Z."/>
        </authorList>
    </citation>
    <scope>NUCLEOTIDE SEQUENCE</scope>
    <source>
        <strain evidence="32">ZZ-2019</strain>
        <tissue evidence="32">Adductor muscle</tissue>
    </source>
</reference>
<evidence type="ECO:0000256" key="18">
    <source>
        <dbReference type="ARBA" id="ARBA00031167"/>
    </source>
</evidence>
<comment type="catalytic activity">
    <reaction evidence="23">
        <text>glycero-2-phosphocholine + H2O = phosphocholine + glycerol + H(+)</text>
        <dbReference type="Rhea" id="RHEA:61684"/>
        <dbReference type="ChEBI" id="CHEBI:15377"/>
        <dbReference type="ChEBI" id="CHEBI:15378"/>
        <dbReference type="ChEBI" id="CHEBI:17754"/>
        <dbReference type="ChEBI" id="CHEBI:144950"/>
        <dbReference type="ChEBI" id="CHEBI:295975"/>
    </reaction>
    <physiologicalReaction direction="left-to-right" evidence="23">
        <dbReference type="Rhea" id="RHEA:61685"/>
    </physiologicalReaction>
</comment>
<evidence type="ECO:0000256" key="26">
    <source>
        <dbReference type="ARBA" id="ARBA00047779"/>
    </source>
</evidence>
<dbReference type="EC" id="3.1.4.38" evidence="4"/>
<evidence type="ECO:0000256" key="15">
    <source>
        <dbReference type="ARBA" id="ARBA00023157"/>
    </source>
</evidence>
<dbReference type="InterPro" id="IPR002591">
    <property type="entry name" value="Phosphodiest/P_Trfase"/>
</dbReference>
<dbReference type="PANTHER" id="PTHR10151">
    <property type="entry name" value="ECTONUCLEOTIDE PYROPHOSPHATASE/PHOSPHODIESTERASE"/>
    <property type="match status" value="1"/>
</dbReference>
<dbReference type="InterPro" id="IPR017850">
    <property type="entry name" value="Alkaline_phosphatase_core_sf"/>
</dbReference>
<keyword evidence="5" id="KW-1003">Cell membrane</keyword>
<keyword evidence="17" id="KW-0449">Lipoprotein</keyword>
<dbReference type="AlphaFoldDB" id="A0AA88XM84"/>
<evidence type="ECO:0000313" key="32">
    <source>
        <dbReference type="EMBL" id="KAK3083730.1"/>
    </source>
</evidence>
<comment type="catalytic activity">
    <reaction evidence="27">
        <text>1-hexadecanoyl-sn-glycero-3-phosphocholine + H2O = 1-hexadecanoyl-sn-glycerol + phosphocholine + H(+)</text>
        <dbReference type="Rhea" id="RHEA:41119"/>
        <dbReference type="ChEBI" id="CHEBI:15377"/>
        <dbReference type="ChEBI" id="CHEBI:15378"/>
        <dbReference type="ChEBI" id="CHEBI:72998"/>
        <dbReference type="ChEBI" id="CHEBI:75542"/>
        <dbReference type="ChEBI" id="CHEBI:295975"/>
    </reaction>
    <physiologicalReaction direction="left-to-right" evidence="27">
        <dbReference type="Rhea" id="RHEA:41120"/>
    </physiologicalReaction>
</comment>
<comment type="function">
    <text evidence="20">Choline-specific glycerophosphodiesterase that hydrolyzes glycerophosphocholine (GPC) and lysophosphatidylcholine (LPC) and contributes to supplying choline to the cells. Has a preference for LPC with short (12:0 and 14:0) or polyunsaturated (18:2 and 20:4) fatty acids. In vitro, hydrolyzes only choline-containing lysophospholipids, such as sphingosylphosphorylcholine (SPC), platelet-activating factor (PAF) and lysoPAF, but not other lysophospholipids.</text>
</comment>
<evidence type="ECO:0000256" key="21">
    <source>
        <dbReference type="ARBA" id="ARBA00047290"/>
    </source>
</evidence>
<dbReference type="Pfam" id="PF01663">
    <property type="entry name" value="Phosphodiest"/>
    <property type="match status" value="1"/>
</dbReference>
<comment type="similarity">
    <text evidence="3">Belongs to the nucleotide pyrophosphatase/phosphodiesterase family.</text>
</comment>
<keyword evidence="12" id="KW-0442">Lipid degradation</keyword>
<evidence type="ECO:0000256" key="7">
    <source>
        <dbReference type="ARBA" id="ARBA00022622"/>
    </source>
</evidence>
<comment type="cofactor">
    <cofactor evidence="1">
        <name>Zn(2+)</name>
        <dbReference type="ChEBI" id="CHEBI:29105"/>
    </cofactor>
</comment>
<gene>
    <name evidence="32" type="ORF">FSP39_002190</name>
</gene>
<evidence type="ECO:0000256" key="17">
    <source>
        <dbReference type="ARBA" id="ARBA00023288"/>
    </source>
</evidence>
<dbReference type="EMBL" id="VSWD01000013">
    <property type="protein sequence ID" value="KAK3083730.1"/>
    <property type="molecule type" value="Genomic_DNA"/>
</dbReference>
<comment type="catalytic activity">
    <reaction evidence="24">
        <text>a 1-O-alkyl-sn-glycero-3-phosphocholine + H2O = a 1-O-alkyl-sn-glycerol + phosphocholine + H(+)</text>
        <dbReference type="Rhea" id="RHEA:36083"/>
        <dbReference type="ChEBI" id="CHEBI:15377"/>
        <dbReference type="ChEBI" id="CHEBI:15378"/>
        <dbReference type="ChEBI" id="CHEBI:15850"/>
        <dbReference type="ChEBI" id="CHEBI:30909"/>
        <dbReference type="ChEBI" id="CHEBI:295975"/>
    </reaction>
    <physiologicalReaction direction="left-to-right" evidence="24">
        <dbReference type="Rhea" id="RHEA:36084"/>
    </physiologicalReaction>
</comment>
<dbReference type="PANTHER" id="PTHR10151:SF66">
    <property type="entry name" value="GLYCEROPHOSPHOCHOLINE CHOLINEPHOSPHODIESTERASE ENPP6"/>
    <property type="match status" value="1"/>
</dbReference>
<keyword evidence="7" id="KW-0336">GPI-anchor</keyword>
<evidence type="ECO:0000256" key="3">
    <source>
        <dbReference type="ARBA" id="ARBA00010594"/>
    </source>
</evidence>
<evidence type="ECO:0000256" key="19">
    <source>
        <dbReference type="ARBA" id="ARBA00032556"/>
    </source>
</evidence>
<comment type="catalytic activity">
    <reaction evidence="25">
        <text>a 1-acyl-sn-glycero-3-phosphocholine + H2O = a 1-acyl-sn-glycerol + phosphocholine + H(+)</text>
        <dbReference type="Rhea" id="RHEA:44720"/>
        <dbReference type="ChEBI" id="CHEBI:15377"/>
        <dbReference type="ChEBI" id="CHEBI:15378"/>
        <dbReference type="ChEBI" id="CHEBI:58168"/>
        <dbReference type="ChEBI" id="CHEBI:64683"/>
        <dbReference type="ChEBI" id="CHEBI:295975"/>
    </reaction>
    <physiologicalReaction direction="left-to-right" evidence="25">
        <dbReference type="Rhea" id="RHEA:44721"/>
    </physiologicalReaction>
</comment>
<evidence type="ECO:0000256" key="22">
    <source>
        <dbReference type="ARBA" id="ARBA00047322"/>
    </source>
</evidence>
<evidence type="ECO:0000256" key="28">
    <source>
        <dbReference type="ARBA" id="ARBA00048234"/>
    </source>
</evidence>
<evidence type="ECO:0000256" key="29">
    <source>
        <dbReference type="ARBA" id="ARBA00048703"/>
    </source>
</evidence>
<evidence type="ECO:0000256" key="23">
    <source>
        <dbReference type="ARBA" id="ARBA00047482"/>
    </source>
</evidence>
<dbReference type="Gene3D" id="3.40.720.10">
    <property type="entry name" value="Alkaline Phosphatase, subunit A"/>
    <property type="match status" value="1"/>
</dbReference>
<protein>
    <recommendedName>
        <fullName evidence="4">glycerophosphocholine cholinephosphodiesterase</fullName>
        <ecNumber evidence="4">3.1.4.38</ecNumber>
    </recommendedName>
    <alternativeName>
        <fullName evidence="19">Choline-specific glycerophosphodiester phosphodiesterase</fullName>
    </alternativeName>
    <alternativeName>
        <fullName evidence="18">Ectonucleotide pyrophosphatase/phosphodiesterase family member 6</fullName>
    </alternativeName>
</protein>
<keyword evidence="16" id="KW-0325">Glycoprotein</keyword>
<evidence type="ECO:0000256" key="25">
    <source>
        <dbReference type="ARBA" id="ARBA00047600"/>
    </source>
</evidence>
<evidence type="ECO:0000256" key="2">
    <source>
        <dbReference type="ARBA" id="ARBA00004609"/>
    </source>
</evidence>
<evidence type="ECO:0000256" key="20">
    <source>
        <dbReference type="ARBA" id="ARBA00046203"/>
    </source>
</evidence>
<comment type="catalytic activity">
    <reaction evidence="26">
        <text>1-tetradecanoyl-sn-glycero-3-phosphocholine + H2O = 1-tetradecanoyl-sn-glycerol + phosphocholine + H(+)</text>
        <dbReference type="Rhea" id="RHEA:40999"/>
        <dbReference type="ChEBI" id="CHEBI:15377"/>
        <dbReference type="ChEBI" id="CHEBI:15378"/>
        <dbReference type="ChEBI" id="CHEBI:64489"/>
        <dbReference type="ChEBI" id="CHEBI:75536"/>
        <dbReference type="ChEBI" id="CHEBI:295975"/>
    </reaction>
    <physiologicalReaction direction="left-to-right" evidence="26">
        <dbReference type="Rhea" id="RHEA:41000"/>
    </physiologicalReaction>
</comment>
<evidence type="ECO:0000256" key="16">
    <source>
        <dbReference type="ARBA" id="ARBA00023180"/>
    </source>
</evidence>
<evidence type="ECO:0000313" key="33">
    <source>
        <dbReference type="Proteomes" id="UP001186944"/>
    </source>
</evidence>
<name>A0AA88XM84_PINIB</name>
<evidence type="ECO:0000256" key="10">
    <source>
        <dbReference type="ARBA" id="ARBA00022801"/>
    </source>
</evidence>
<dbReference type="GO" id="GO:0016787">
    <property type="term" value="F:hydrolase activity"/>
    <property type="evidence" value="ECO:0007669"/>
    <property type="project" value="UniProtKB-ARBA"/>
</dbReference>
<evidence type="ECO:0000256" key="13">
    <source>
        <dbReference type="ARBA" id="ARBA00023098"/>
    </source>
</evidence>
<comment type="catalytic activity">
    <reaction evidence="29">
        <text>sn-glycerol 3-phosphocholine + H2O = phosphocholine + glycerol + H(+)</text>
        <dbReference type="Rhea" id="RHEA:19545"/>
        <dbReference type="ChEBI" id="CHEBI:15377"/>
        <dbReference type="ChEBI" id="CHEBI:15378"/>
        <dbReference type="ChEBI" id="CHEBI:16870"/>
        <dbReference type="ChEBI" id="CHEBI:17754"/>
        <dbReference type="ChEBI" id="CHEBI:295975"/>
        <dbReference type="EC" id="3.1.4.38"/>
    </reaction>
    <physiologicalReaction direction="left-to-right" evidence="29">
        <dbReference type="Rhea" id="RHEA:19546"/>
    </physiologicalReaction>
</comment>
<keyword evidence="33" id="KW-1185">Reference proteome</keyword>
<keyword evidence="6" id="KW-0597">Phosphoprotein</keyword>
<evidence type="ECO:0000256" key="11">
    <source>
        <dbReference type="ARBA" id="ARBA00022833"/>
    </source>
</evidence>
<keyword evidence="8" id="KW-0479">Metal-binding</keyword>
<evidence type="ECO:0000256" key="12">
    <source>
        <dbReference type="ARBA" id="ARBA00022963"/>
    </source>
</evidence>
<dbReference type="SUPFAM" id="SSF53649">
    <property type="entry name" value="Alkaline phosphatase-like"/>
    <property type="match status" value="1"/>
</dbReference>